<dbReference type="InterPro" id="IPR043130">
    <property type="entry name" value="CDP-OH_PTrfase_TM_dom"/>
</dbReference>
<accession>A0A1M6DJN2</accession>
<keyword evidence="3" id="KW-1185">Reference proteome</keyword>
<proteinExistence type="predicted"/>
<dbReference type="InterPro" id="IPR000462">
    <property type="entry name" value="CDP-OH_P_trans"/>
</dbReference>
<dbReference type="EMBL" id="FQZG01000013">
    <property type="protein sequence ID" value="SHI73514.1"/>
    <property type="molecule type" value="Genomic_DNA"/>
</dbReference>
<feature type="transmembrane region" description="Helical" evidence="1">
    <location>
        <begin position="239"/>
        <end position="260"/>
    </location>
</feature>
<keyword evidence="1" id="KW-0472">Membrane</keyword>
<dbReference type="RefSeq" id="WP_073186391.1">
    <property type="nucleotide sequence ID" value="NZ_FQZG01000013.1"/>
</dbReference>
<name>A0A1M6DJN2_9ACTN</name>
<feature type="transmembrane region" description="Helical" evidence="1">
    <location>
        <begin position="148"/>
        <end position="167"/>
    </location>
</feature>
<organism evidence="2 3">
    <name type="scientific">Tessaracoccus bendigoensis DSM 12906</name>
    <dbReference type="NCBI Taxonomy" id="1123357"/>
    <lineage>
        <taxon>Bacteria</taxon>
        <taxon>Bacillati</taxon>
        <taxon>Actinomycetota</taxon>
        <taxon>Actinomycetes</taxon>
        <taxon>Propionibacteriales</taxon>
        <taxon>Propionibacteriaceae</taxon>
        <taxon>Tessaracoccus</taxon>
    </lineage>
</organism>
<gene>
    <name evidence="2" type="ORF">SAMN02745244_00944</name>
</gene>
<evidence type="ECO:0000256" key="1">
    <source>
        <dbReference type="SAM" id="Phobius"/>
    </source>
</evidence>
<feature type="transmembrane region" description="Helical" evidence="1">
    <location>
        <begin position="213"/>
        <end position="233"/>
    </location>
</feature>
<dbReference type="GO" id="GO:0016780">
    <property type="term" value="F:phosphotransferase activity, for other substituted phosphate groups"/>
    <property type="evidence" value="ECO:0007669"/>
    <property type="project" value="InterPro"/>
</dbReference>
<dbReference type="Pfam" id="PF01066">
    <property type="entry name" value="CDP-OH_P_transf"/>
    <property type="match status" value="1"/>
</dbReference>
<reference evidence="2 3" key="1">
    <citation type="submission" date="2016-11" db="EMBL/GenBank/DDBJ databases">
        <authorList>
            <person name="Jaros S."/>
            <person name="Januszkiewicz K."/>
            <person name="Wedrychowicz H."/>
        </authorList>
    </citation>
    <scope>NUCLEOTIDE SEQUENCE [LARGE SCALE GENOMIC DNA]</scope>
    <source>
        <strain evidence="2 3">DSM 12906</strain>
    </source>
</reference>
<feature type="transmembrane region" description="Helical" evidence="1">
    <location>
        <begin position="50"/>
        <end position="75"/>
    </location>
</feature>
<dbReference type="Gene3D" id="1.20.120.1760">
    <property type="match status" value="1"/>
</dbReference>
<sequence>MTPSPARPQRPTLPELRAVVQPDSVLGRATAEHWTGTLYMRRISVHLTWLLVRTPITANGVTWLMIIAGGLAGPALLLPGLWGPIVAVLLTQLQMLLDCCDGEVARWRDTMSPRGIFLDQIGHYVAEGSIGLFLGVSAGFLIGPPFDWRFAFLGALLTAGIWFNKSLNMMVTLARTNSGLDRLPDQEGLREIPGRSFLARLRRLSRFVPFHRIFHSIELTLVSLVVAVVAAFAPAVWPGYVAVLAVGIWVVSAGHFVAIWKSPRLATG</sequence>
<evidence type="ECO:0000313" key="3">
    <source>
        <dbReference type="Proteomes" id="UP000184512"/>
    </source>
</evidence>
<evidence type="ECO:0000313" key="2">
    <source>
        <dbReference type="EMBL" id="SHI73514.1"/>
    </source>
</evidence>
<feature type="transmembrane region" description="Helical" evidence="1">
    <location>
        <begin position="121"/>
        <end position="142"/>
    </location>
</feature>
<keyword evidence="1" id="KW-1133">Transmembrane helix</keyword>
<dbReference type="OrthoDB" id="7857679at2"/>
<dbReference type="STRING" id="1123357.SAMN02745244_00944"/>
<dbReference type="GO" id="GO:0016020">
    <property type="term" value="C:membrane"/>
    <property type="evidence" value="ECO:0007669"/>
    <property type="project" value="InterPro"/>
</dbReference>
<dbReference type="GO" id="GO:0008654">
    <property type="term" value="P:phospholipid biosynthetic process"/>
    <property type="evidence" value="ECO:0007669"/>
    <property type="project" value="InterPro"/>
</dbReference>
<protein>
    <submittedName>
        <fullName evidence="2">CDP-alcohol phosphatidyltransferase</fullName>
    </submittedName>
</protein>
<dbReference type="AlphaFoldDB" id="A0A1M6DJN2"/>
<keyword evidence="2" id="KW-0808">Transferase</keyword>
<keyword evidence="1" id="KW-0812">Transmembrane</keyword>
<feature type="transmembrane region" description="Helical" evidence="1">
    <location>
        <begin position="81"/>
        <end position="100"/>
    </location>
</feature>
<dbReference type="Proteomes" id="UP000184512">
    <property type="component" value="Unassembled WGS sequence"/>
</dbReference>